<dbReference type="PANTHER" id="PTHR21290">
    <property type="entry name" value="SPHINGOMYELIN SYNTHETASE"/>
    <property type="match status" value="1"/>
</dbReference>
<sequence length="275" mass="31127">MENSVIRDYSTRLIGYYGLTGMKAISLLVSIGCLVGVLFLVNAAANVSSYWSPMKAYNPSLQDVGNSFFNNGFLVESNYNEVVDIIMICFLGVTAFFILINKMAIFIALKLIITIIIAYTLRCTTLMVTSLPDSWDQGLRTINDTFSDMSRQRGGDLIYSGHTLLVCAFAHCWSSFYLLTDSFFMHVLTGLCAWAVFGTIIIFIIVGRLHYTIDVLLAMYITSGVWWSLDYFLLQYFEAPVCQLIFRETRRMPMDSKACDTTIEIPRTISQHRNV</sequence>
<comment type="similarity">
    <text evidence="2">Belongs to the sphingomyelin synthase family.</text>
</comment>
<dbReference type="HOGENOM" id="CLU_1065687_0_0_1"/>
<feature type="transmembrane region" description="Helical" evidence="9">
    <location>
        <begin position="21"/>
        <end position="45"/>
    </location>
</feature>
<keyword evidence="7" id="KW-0443">Lipid metabolism</keyword>
<evidence type="ECO:0000313" key="11">
    <source>
        <dbReference type="EMBL" id="EIJ88220.1"/>
    </source>
</evidence>
<keyword evidence="8 9" id="KW-0472">Membrane</keyword>
<feature type="transmembrane region" description="Helical" evidence="9">
    <location>
        <begin position="157"/>
        <end position="179"/>
    </location>
</feature>
<dbReference type="OrthoDB" id="422827at2759"/>
<keyword evidence="4 9" id="KW-0812">Transmembrane</keyword>
<accession>I3EG73</accession>
<evidence type="ECO:0000313" key="12">
    <source>
        <dbReference type="Proteomes" id="UP000002872"/>
    </source>
</evidence>
<protein>
    <recommendedName>
        <fullName evidence="10">Sphingomyelin synthase-like domain-containing protein</fullName>
    </recommendedName>
</protein>
<reference evidence="11" key="1">
    <citation type="submission" date="2011-01" db="EMBL/GenBank/DDBJ databases">
        <title>The Genome Sequence of Nematocida parisii strain ERTm3.</title>
        <authorList>
            <consortium name="The Broad Institute Genome Sequencing Platform"/>
            <consortium name="The Broad Institute Genome Sequencing Center for Infectious Disease"/>
            <person name="Cuomo C."/>
            <person name="Troemel E."/>
            <person name="Young S.K."/>
            <person name="Zeng Q."/>
            <person name="Gargeya S."/>
            <person name="Fitzgerald M."/>
            <person name="Haas B."/>
            <person name="Abouelleil A."/>
            <person name="Alvarado L."/>
            <person name="Arachchi H.M."/>
            <person name="Berlin A."/>
            <person name="Chapman S.B."/>
            <person name="Gearin G."/>
            <person name="Goldberg J."/>
            <person name="Griggs A."/>
            <person name="Gujja S."/>
            <person name="Hansen M."/>
            <person name="Heiman D."/>
            <person name="Howarth C."/>
            <person name="Larimer J."/>
            <person name="Lui A."/>
            <person name="MacDonald P.J.P."/>
            <person name="McCowen C."/>
            <person name="Montmayeur A."/>
            <person name="Murphy C."/>
            <person name="Neiman D."/>
            <person name="Pearson M."/>
            <person name="Priest M."/>
            <person name="Roberts A."/>
            <person name="Saif S."/>
            <person name="Shea T."/>
            <person name="Sisk P."/>
            <person name="Stolte C."/>
            <person name="Sykes S."/>
            <person name="Wortman J."/>
            <person name="Nusbaum C."/>
            <person name="Birren B."/>
        </authorList>
    </citation>
    <scope>NUCLEOTIDE SEQUENCE</scope>
    <source>
        <strain evidence="11">ERTm3</strain>
    </source>
</reference>
<dbReference type="Proteomes" id="UP000002872">
    <property type="component" value="Unassembled WGS sequence"/>
</dbReference>
<gene>
    <name evidence="11" type="ORF">NEQG_01664</name>
</gene>
<feature type="domain" description="Sphingomyelin synthase-like" evidence="10">
    <location>
        <begin position="155"/>
        <end position="227"/>
    </location>
</feature>
<dbReference type="InterPro" id="IPR045221">
    <property type="entry name" value="Sphingomyelin_synth-like"/>
</dbReference>
<keyword evidence="3" id="KW-0808">Transferase</keyword>
<evidence type="ECO:0000256" key="5">
    <source>
        <dbReference type="ARBA" id="ARBA00022919"/>
    </source>
</evidence>
<dbReference type="GO" id="GO:0047493">
    <property type="term" value="F:ceramide cholinephosphotransferase activity"/>
    <property type="evidence" value="ECO:0007669"/>
    <property type="project" value="TreeGrafter"/>
</dbReference>
<evidence type="ECO:0000259" key="10">
    <source>
        <dbReference type="Pfam" id="PF14360"/>
    </source>
</evidence>
<evidence type="ECO:0000256" key="4">
    <source>
        <dbReference type="ARBA" id="ARBA00022692"/>
    </source>
</evidence>
<dbReference type="PANTHER" id="PTHR21290:SF25">
    <property type="entry name" value="SPHINGOMYELIN SYNTHASE-RELATED PROTEIN 1"/>
    <property type="match status" value="1"/>
</dbReference>
<dbReference type="AlphaFoldDB" id="I3EG73"/>
<keyword evidence="5" id="KW-0746">Sphingolipid metabolism</keyword>
<evidence type="ECO:0000256" key="1">
    <source>
        <dbReference type="ARBA" id="ARBA00004141"/>
    </source>
</evidence>
<evidence type="ECO:0000256" key="6">
    <source>
        <dbReference type="ARBA" id="ARBA00022989"/>
    </source>
</evidence>
<dbReference type="GO" id="GO:0046513">
    <property type="term" value="P:ceramide biosynthetic process"/>
    <property type="evidence" value="ECO:0007669"/>
    <property type="project" value="TreeGrafter"/>
</dbReference>
<proteinExistence type="inferred from homology"/>
<dbReference type="InterPro" id="IPR025749">
    <property type="entry name" value="Sphingomyelin_synth-like_dom"/>
</dbReference>
<feature type="transmembrane region" description="Helical" evidence="9">
    <location>
        <begin position="191"/>
        <end position="213"/>
    </location>
</feature>
<evidence type="ECO:0000256" key="3">
    <source>
        <dbReference type="ARBA" id="ARBA00022679"/>
    </source>
</evidence>
<dbReference type="VEuPathDB" id="MicrosporidiaDB:NEQG_01664"/>
<organism evidence="11 12">
    <name type="scientific">Nematocida parisii (strain ERTm3)</name>
    <name type="common">Nematode killer fungus</name>
    <dbReference type="NCBI Taxonomy" id="935791"/>
    <lineage>
        <taxon>Eukaryota</taxon>
        <taxon>Fungi</taxon>
        <taxon>Fungi incertae sedis</taxon>
        <taxon>Microsporidia</taxon>
        <taxon>Nematocida</taxon>
    </lineage>
</organism>
<evidence type="ECO:0000256" key="9">
    <source>
        <dbReference type="SAM" id="Phobius"/>
    </source>
</evidence>
<dbReference type="InParanoid" id="I3EG73"/>
<dbReference type="GO" id="GO:0005886">
    <property type="term" value="C:plasma membrane"/>
    <property type="evidence" value="ECO:0007669"/>
    <property type="project" value="TreeGrafter"/>
</dbReference>
<dbReference type="OMA" id="DIIMICF"/>
<dbReference type="STRING" id="935791.I3EG73"/>
<keyword evidence="12" id="KW-1185">Reference proteome</keyword>
<comment type="subcellular location">
    <subcellularLocation>
        <location evidence="1">Membrane</location>
        <topology evidence="1">Multi-pass membrane protein</topology>
    </subcellularLocation>
</comment>
<evidence type="ECO:0000256" key="2">
    <source>
        <dbReference type="ARBA" id="ARBA00005441"/>
    </source>
</evidence>
<dbReference type="GO" id="GO:0000139">
    <property type="term" value="C:Golgi membrane"/>
    <property type="evidence" value="ECO:0007669"/>
    <property type="project" value="TreeGrafter"/>
</dbReference>
<keyword evidence="6 9" id="KW-1133">Transmembrane helix</keyword>
<dbReference type="Pfam" id="PF14360">
    <property type="entry name" value="PAP2_C"/>
    <property type="match status" value="1"/>
</dbReference>
<dbReference type="GO" id="GO:0005789">
    <property type="term" value="C:endoplasmic reticulum membrane"/>
    <property type="evidence" value="ECO:0007669"/>
    <property type="project" value="TreeGrafter"/>
</dbReference>
<dbReference type="EMBL" id="GL870879">
    <property type="protein sequence ID" value="EIJ88220.1"/>
    <property type="molecule type" value="Genomic_DNA"/>
</dbReference>
<evidence type="ECO:0000256" key="8">
    <source>
        <dbReference type="ARBA" id="ARBA00023136"/>
    </source>
</evidence>
<dbReference type="GO" id="GO:0033188">
    <property type="term" value="F:sphingomyelin synthase activity"/>
    <property type="evidence" value="ECO:0007669"/>
    <property type="project" value="TreeGrafter"/>
</dbReference>
<name>I3EG73_NEMP3</name>
<feature type="transmembrane region" description="Helical" evidence="9">
    <location>
        <begin position="107"/>
        <end position="128"/>
    </location>
</feature>
<feature type="transmembrane region" description="Helical" evidence="9">
    <location>
        <begin position="225"/>
        <end position="246"/>
    </location>
</feature>
<feature type="transmembrane region" description="Helical" evidence="9">
    <location>
        <begin position="82"/>
        <end position="100"/>
    </location>
</feature>
<evidence type="ECO:0000256" key="7">
    <source>
        <dbReference type="ARBA" id="ARBA00023098"/>
    </source>
</evidence>